<accession>A0AAV0CAY2</accession>
<reference evidence="3" key="1">
    <citation type="submission" date="2022-07" db="EMBL/GenBank/DDBJ databases">
        <authorList>
            <person name="Macas J."/>
            <person name="Novak P."/>
            <person name="Neumann P."/>
        </authorList>
    </citation>
    <scope>NUCLEOTIDE SEQUENCE</scope>
</reference>
<evidence type="ECO:0000256" key="1">
    <source>
        <dbReference type="SAM" id="Coils"/>
    </source>
</evidence>
<feature type="region of interest" description="Disordered" evidence="2">
    <location>
        <begin position="1"/>
        <end position="30"/>
    </location>
</feature>
<sequence>MIRKICFPNEVPTPPSSDNEDEDEDNLEVQTRERVKEMCVNIEEIKTSLQRLEKRVDEQLGGLKDLLLQVIDKVNIALQEKGGPSAPSHHEKDTEICAPHAEVQKMSTHGVDNA</sequence>
<keyword evidence="5" id="KW-1185">Reference proteome</keyword>
<protein>
    <submittedName>
        <fullName evidence="3">Uncharacterized protein</fullName>
    </submittedName>
</protein>
<evidence type="ECO:0000256" key="2">
    <source>
        <dbReference type="SAM" id="MobiDB-lite"/>
    </source>
</evidence>
<gene>
    <name evidence="3" type="ORF">CEPIT_LOCUS3222</name>
    <name evidence="4" type="ORF">CEPIT_LOCUS44869</name>
</gene>
<dbReference type="AlphaFoldDB" id="A0AAV0CAY2"/>
<proteinExistence type="predicted"/>
<name>A0AAV0CAY2_9ASTE</name>
<keyword evidence="1" id="KW-0175">Coiled coil</keyword>
<feature type="compositionally biased region" description="Acidic residues" evidence="2">
    <location>
        <begin position="18"/>
        <end position="27"/>
    </location>
</feature>
<feature type="non-terminal residue" evidence="3">
    <location>
        <position position="114"/>
    </location>
</feature>
<dbReference type="Proteomes" id="UP001152523">
    <property type="component" value="Unassembled WGS sequence"/>
</dbReference>
<evidence type="ECO:0000313" key="3">
    <source>
        <dbReference type="EMBL" id="CAH9069900.1"/>
    </source>
</evidence>
<evidence type="ECO:0000313" key="4">
    <source>
        <dbReference type="EMBL" id="CAH9148909.1"/>
    </source>
</evidence>
<feature type="coiled-coil region" evidence="1">
    <location>
        <begin position="35"/>
        <end position="69"/>
    </location>
</feature>
<comment type="caution">
    <text evidence="3">The sequence shown here is derived from an EMBL/GenBank/DDBJ whole genome shotgun (WGS) entry which is preliminary data.</text>
</comment>
<dbReference type="EMBL" id="CAMAPF010001315">
    <property type="protein sequence ID" value="CAH9148909.1"/>
    <property type="molecule type" value="Genomic_DNA"/>
</dbReference>
<organism evidence="3 5">
    <name type="scientific">Cuscuta epithymum</name>
    <dbReference type="NCBI Taxonomy" id="186058"/>
    <lineage>
        <taxon>Eukaryota</taxon>
        <taxon>Viridiplantae</taxon>
        <taxon>Streptophyta</taxon>
        <taxon>Embryophyta</taxon>
        <taxon>Tracheophyta</taxon>
        <taxon>Spermatophyta</taxon>
        <taxon>Magnoliopsida</taxon>
        <taxon>eudicotyledons</taxon>
        <taxon>Gunneridae</taxon>
        <taxon>Pentapetalae</taxon>
        <taxon>asterids</taxon>
        <taxon>lamiids</taxon>
        <taxon>Solanales</taxon>
        <taxon>Convolvulaceae</taxon>
        <taxon>Cuscuteae</taxon>
        <taxon>Cuscuta</taxon>
        <taxon>Cuscuta subgen. Cuscuta</taxon>
    </lineage>
</organism>
<dbReference type="EMBL" id="CAMAPF010000017">
    <property type="protein sequence ID" value="CAH9069900.1"/>
    <property type="molecule type" value="Genomic_DNA"/>
</dbReference>
<evidence type="ECO:0000313" key="5">
    <source>
        <dbReference type="Proteomes" id="UP001152523"/>
    </source>
</evidence>